<keyword evidence="2" id="KW-0732">Signal</keyword>
<dbReference type="EMBL" id="JAGPYM010000017">
    <property type="protein sequence ID" value="KAH6885727.1"/>
    <property type="molecule type" value="Genomic_DNA"/>
</dbReference>
<dbReference type="AlphaFoldDB" id="A0A9P8W2P8"/>
<protein>
    <submittedName>
        <fullName evidence="3">Uncharacterized protein</fullName>
    </submittedName>
</protein>
<feature type="compositionally biased region" description="Basic and acidic residues" evidence="1">
    <location>
        <begin position="62"/>
        <end position="79"/>
    </location>
</feature>
<organism evidence="3 4">
    <name type="scientific">Thelonectria olida</name>
    <dbReference type="NCBI Taxonomy" id="1576542"/>
    <lineage>
        <taxon>Eukaryota</taxon>
        <taxon>Fungi</taxon>
        <taxon>Dikarya</taxon>
        <taxon>Ascomycota</taxon>
        <taxon>Pezizomycotina</taxon>
        <taxon>Sordariomycetes</taxon>
        <taxon>Hypocreomycetidae</taxon>
        <taxon>Hypocreales</taxon>
        <taxon>Nectriaceae</taxon>
        <taxon>Thelonectria</taxon>
    </lineage>
</organism>
<dbReference type="Proteomes" id="UP000777438">
    <property type="component" value="Unassembled WGS sequence"/>
</dbReference>
<name>A0A9P8W2P8_9HYPO</name>
<dbReference type="OrthoDB" id="4881694at2759"/>
<evidence type="ECO:0000313" key="4">
    <source>
        <dbReference type="Proteomes" id="UP000777438"/>
    </source>
</evidence>
<gene>
    <name evidence="3" type="ORF">B0T10DRAFT_608176</name>
</gene>
<feature type="signal peptide" evidence="2">
    <location>
        <begin position="1"/>
        <end position="18"/>
    </location>
</feature>
<reference evidence="3 4" key="1">
    <citation type="journal article" date="2021" name="Nat. Commun.">
        <title>Genetic determinants of endophytism in the Arabidopsis root mycobiome.</title>
        <authorList>
            <person name="Mesny F."/>
            <person name="Miyauchi S."/>
            <person name="Thiergart T."/>
            <person name="Pickel B."/>
            <person name="Atanasova L."/>
            <person name="Karlsson M."/>
            <person name="Huettel B."/>
            <person name="Barry K.W."/>
            <person name="Haridas S."/>
            <person name="Chen C."/>
            <person name="Bauer D."/>
            <person name="Andreopoulos W."/>
            <person name="Pangilinan J."/>
            <person name="LaButti K."/>
            <person name="Riley R."/>
            <person name="Lipzen A."/>
            <person name="Clum A."/>
            <person name="Drula E."/>
            <person name="Henrissat B."/>
            <person name="Kohler A."/>
            <person name="Grigoriev I.V."/>
            <person name="Martin F.M."/>
            <person name="Hacquard S."/>
        </authorList>
    </citation>
    <scope>NUCLEOTIDE SEQUENCE [LARGE SCALE GENOMIC DNA]</scope>
    <source>
        <strain evidence="3 4">MPI-CAGE-CH-0241</strain>
    </source>
</reference>
<accession>A0A9P8W2P8</accession>
<evidence type="ECO:0000256" key="2">
    <source>
        <dbReference type="SAM" id="SignalP"/>
    </source>
</evidence>
<evidence type="ECO:0000313" key="3">
    <source>
        <dbReference type="EMBL" id="KAH6885727.1"/>
    </source>
</evidence>
<keyword evidence="4" id="KW-1185">Reference proteome</keyword>
<comment type="caution">
    <text evidence="3">The sequence shown here is derived from an EMBL/GenBank/DDBJ whole genome shotgun (WGS) entry which is preliminary data.</text>
</comment>
<proteinExistence type="predicted"/>
<feature type="region of interest" description="Disordered" evidence="1">
    <location>
        <begin position="52"/>
        <end position="79"/>
    </location>
</feature>
<feature type="chain" id="PRO_5040228042" evidence="2">
    <location>
        <begin position="19"/>
        <end position="315"/>
    </location>
</feature>
<evidence type="ECO:0000256" key="1">
    <source>
        <dbReference type="SAM" id="MobiDB-lite"/>
    </source>
</evidence>
<sequence length="315" mass="36136">MRSSIFISILAIASICVAWVIPSDLPDGVWDITLTEDDDGVAGHTIQKRGDLESNMALTEGDMTRKEEDDGLSRHTIQKREHLDGEIDPSLLIDGKNHTESTDLLGPPEPRLPLRPYGKKNRYKKFKISHFQCVFFEPDLYDPAYKLAKENLFAYCKRYQLPKRTVHIAAAKSGDVIVYACNWGRKLTTCDESEWISGERWYLDRYCGSMQPGWFVSRNSRKTYGRAWIGSDVCRKNAFGKQAHVRKHTWIDKPKEWGKDVEIPPEENEKKGNFVFDILPYVPEYKGIKSPWAPTNHPINVTYNETGLVIPGYHD</sequence>